<evidence type="ECO:0000259" key="3">
    <source>
        <dbReference type="Pfam" id="PF20153"/>
    </source>
</evidence>
<feature type="transmembrane region" description="Helical" evidence="2">
    <location>
        <begin position="92"/>
        <end position="111"/>
    </location>
</feature>
<reference evidence="4 5" key="1">
    <citation type="journal article" date="2019" name="Nat. Ecol. Evol.">
        <title>Megaphylogeny resolves global patterns of mushroom evolution.</title>
        <authorList>
            <person name="Varga T."/>
            <person name="Krizsan K."/>
            <person name="Foldi C."/>
            <person name="Dima B."/>
            <person name="Sanchez-Garcia M."/>
            <person name="Sanchez-Ramirez S."/>
            <person name="Szollosi G.J."/>
            <person name="Szarkandi J.G."/>
            <person name="Papp V."/>
            <person name="Albert L."/>
            <person name="Andreopoulos W."/>
            <person name="Angelini C."/>
            <person name="Antonin V."/>
            <person name="Barry K.W."/>
            <person name="Bougher N.L."/>
            <person name="Buchanan P."/>
            <person name="Buyck B."/>
            <person name="Bense V."/>
            <person name="Catcheside P."/>
            <person name="Chovatia M."/>
            <person name="Cooper J."/>
            <person name="Damon W."/>
            <person name="Desjardin D."/>
            <person name="Finy P."/>
            <person name="Geml J."/>
            <person name="Haridas S."/>
            <person name="Hughes K."/>
            <person name="Justo A."/>
            <person name="Karasinski D."/>
            <person name="Kautmanova I."/>
            <person name="Kiss B."/>
            <person name="Kocsube S."/>
            <person name="Kotiranta H."/>
            <person name="LaButti K.M."/>
            <person name="Lechner B.E."/>
            <person name="Liimatainen K."/>
            <person name="Lipzen A."/>
            <person name="Lukacs Z."/>
            <person name="Mihaltcheva S."/>
            <person name="Morgado L.N."/>
            <person name="Niskanen T."/>
            <person name="Noordeloos M.E."/>
            <person name="Ohm R.A."/>
            <person name="Ortiz-Santana B."/>
            <person name="Ovrebo C."/>
            <person name="Racz N."/>
            <person name="Riley R."/>
            <person name="Savchenko A."/>
            <person name="Shiryaev A."/>
            <person name="Soop K."/>
            <person name="Spirin V."/>
            <person name="Szebenyi C."/>
            <person name="Tomsovsky M."/>
            <person name="Tulloss R.E."/>
            <person name="Uehling J."/>
            <person name="Grigoriev I.V."/>
            <person name="Vagvolgyi C."/>
            <person name="Papp T."/>
            <person name="Martin F.M."/>
            <person name="Miettinen O."/>
            <person name="Hibbett D.S."/>
            <person name="Nagy L.G."/>
        </authorList>
    </citation>
    <scope>NUCLEOTIDE SEQUENCE [LARGE SCALE GENOMIC DNA]</scope>
    <source>
        <strain evidence="4 5">CBS 962.96</strain>
    </source>
</reference>
<dbReference type="EMBL" id="ML179133">
    <property type="protein sequence ID" value="THU98615.1"/>
    <property type="molecule type" value="Genomic_DNA"/>
</dbReference>
<feature type="domain" description="DUF6535" evidence="3">
    <location>
        <begin position="2"/>
        <end position="173"/>
    </location>
</feature>
<dbReference type="AlphaFoldDB" id="A0A4V4HGF5"/>
<dbReference type="OrthoDB" id="2756178at2759"/>
<feature type="transmembrane region" description="Helical" evidence="2">
    <location>
        <begin position="21"/>
        <end position="38"/>
    </location>
</feature>
<keyword evidence="2" id="KW-0472">Membrane</keyword>
<dbReference type="Pfam" id="PF20153">
    <property type="entry name" value="DUF6535"/>
    <property type="match status" value="1"/>
</dbReference>
<gene>
    <name evidence="4" type="ORF">K435DRAFT_526775</name>
</gene>
<evidence type="ECO:0000256" key="1">
    <source>
        <dbReference type="SAM" id="MobiDB-lite"/>
    </source>
</evidence>
<feature type="transmembrane region" description="Helical" evidence="2">
    <location>
        <begin position="177"/>
        <end position="205"/>
    </location>
</feature>
<feature type="compositionally biased region" description="Basic and acidic residues" evidence="1">
    <location>
        <begin position="609"/>
        <end position="618"/>
    </location>
</feature>
<feature type="region of interest" description="Disordered" evidence="1">
    <location>
        <begin position="572"/>
        <end position="618"/>
    </location>
</feature>
<keyword evidence="2" id="KW-0812">Transmembrane</keyword>
<organism evidence="4 5">
    <name type="scientific">Dendrothele bispora (strain CBS 962.96)</name>
    <dbReference type="NCBI Taxonomy" id="1314807"/>
    <lineage>
        <taxon>Eukaryota</taxon>
        <taxon>Fungi</taxon>
        <taxon>Dikarya</taxon>
        <taxon>Basidiomycota</taxon>
        <taxon>Agaricomycotina</taxon>
        <taxon>Agaricomycetes</taxon>
        <taxon>Agaricomycetidae</taxon>
        <taxon>Agaricales</taxon>
        <taxon>Agaricales incertae sedis</taxon>
        <taxon>Dendrothele</taxon>
    </lineage>
</organism>
<evidence type="ECO:0000313" key="4">
    <source>
        <dbReference type="EMBL" id="THU98615.1"/>
    </source>
</evidence>
<evidence type="ECO:0000313" key="5">
    <source>
        <dbReference type="Proteomes" id="UP000297245"/>
    </source>
</evidence>
<keyword evidence="2" id="KW-1133">Transmembrane helix</keyword>
<sequence>MKRVGKYDEERCRGWRDDIDTLLVFAGLFSSVVTAFTIESYKWLQQDPINIQTALLSQIVRRLSEPGNQNVTESLMTGAPFSPSASSVRINVFWFLSLTLSLSTVLIGILCKQWLREYQRDAALSQQQSLELRQMRYESLGKWGVPGILASLPLFLQVSLVLFFSGILDLLWSYNTVVASFVTCIVGLGLLIVGVTTILPTYYILSLSRDKQQSHDIFPCPYKSPQSWLFHRLTLSILQLPLRGFRRHPAHYSDWVSCDIHLLRTYRYLNLYDPDAYLARGMRWIITTLGDSVTMAKHVFHCLQSCPVRVVAYAIQQDMETATRDSVNLRFVEEHWGDGADADLEMRNFSIELILRTLNTRSSPAVGASGTLKKLALLVNANDGVEPSNDLWLQTIVSIRHYVTEDRASVDDILSLLEIFECCWHTQSSTSTTIPSSSQDMLRDHAIHFLNDFEHWLDHAFHSDLRRARISETASALIRIIYYMVHYFNFSSHPSSNLLSSERFASFVKTVDEQMIDMEIEAECLPGVGGRIGRRAMGSLRFSWQEAKNAVSRRSELPPDYFRIEPLYSVREADSEDGSESVSDSQEGGHDIKVEGRDGAVESIIDSSETQKTRTNES</sequence>
<dbReference type="Proteomes" id="UP000297245">
    <property type="component" value="Unassembled WGS sequence"/>
</dbReference>
<feature type="transmembrane region" description="Helical" evidence="2">
    <location>
        <begin position="143"/>
        <end position="165"/>
    </location>
</feature>
<proteinExistence type="predicted"/>
<feature type="compositionally biased region" description="Basic and acidic residues" evidence="1">
    <location>
        <begin position="587"/>
        <end position="600"/>
    </location>
</feature>
<protein>
    <recommendedName>
        <fullName evidence="3">DUF6535 domain-containing protein</fullName>
    </recommendedName>
</protein>
<keyword evidence="5" id="KW-1185">Reference proteome</keyword>
<evidence type="ECO:0000256" key="2">
    <source>
        <dbReference type="SAM" id="Phobius"/>
    </source>
</evidence>
<name>A0A4V4HGF5_DENBC</name>
<accession>A0A4V4HGF5</accession>
<dbReference type="InterPro" id="IPR045338">
    <property type="entry name" value="DUF6535"/>
</dbReference>